<proteinExistence type="predicted"/>
<dbReference type="Gene3D" id="3.90.75.20">
    <property type="match status" value="1"/>
</dbReference>
<dbReference type="InterPro" id="IPR044925">
    <property type="entry name" value="His-Me_finger_sf"/>
</dbReference>
<dbReference type="EMBL" id="OQ503491">
    <property type="protein sequence ID" value="WEV89163.1"/>
    <property type="molecule type" value="Genomic_DNA"/>
</dbReference>
<feature type="domain" description="HNH nuclease" evidence="1">
    <location>
        <begin position="100"/>
        <end position="146"/>
    </location>
</feature>
<protein>
    <recommendedName>
        <fullName evidence="1">HNH nuclease domain-containing protein</fullName>
    </recommendedName>
</protein>
<reference evidence="2" key="1">
    <citation type="submission" date="2023-02" db="EMBL/GenBank/DDBJ databases">
        <authorList>
            <person name="Bai B.Q."/>
            <person name="Huang H.X."/>
        </authorList>
    </citation>
    <scope>NUCLEOTIDE SEQUENCE</scope>
    <source>
        <strain evidence="2">Sewage</strain>
    </source>
</reference>
<sequence>MDSIKNLIENTTLTLEEIQAQVGCGMRTVRNVWASYPAAFRKARKAGCYRRSKLGDKNPMFGKHSTEHHNYIGVVSDGKGYLMALKPDWYTGRKGSKHVFVHQLVVCKALGITAMPAGWVVHHCDENPHNNDFSNLVLMLNADHRRLHSALAGATTISKESTLKWVEAHGTPWREDIV</sequence>
<organism evidence="2">
    <name type="scientific">Acinetobacter phage vB_AbaA_LLY</name>
    <dbReference type="NCBI Taxonomy" id="2966626"/>
    <lineage>
        <taxon>Viruses</taxon>
        <taxon>Duplodnaviria</taxon>
        <taxon>Heunggongvirae</taxon>
        <taxon>Uroviricota</taxon>
        <taxon>Caudoviricetes</taxon>
        <taxon>Autographivirales</taxon>
        <taxon>Autoscriptoviridae</taxon>
        <taxon>Slopekvirinae</taxon>
        <taxon>Drulisvirus</taxon>
        <taxon>Drulisvirus LLY</taxon>
    </lineage>
</organism>
<accession>A0AAF0ID90</accession>
<dbReference type="InterPro" id="IPR003615">
    <property type="entry name" value="HNH_nuc"/>
</dbReference>
<dbReference type="Pfam" id="PF13392">
    <property type="entry name" value="HNH_3"/>
    <property type="match status" value="1"/>
</dbReference>
<name>A0AAF0ID90_9CAUD</name>
<dbReference type="SUPFAM" id="SSF54060">
    <property type="entry name" value="His-Me finger endonucleases"/>
    <property type="match status" value="1"/>
</dbReference>
<evidence type="ECO:0000259" key="1">
    <source>
        <dbReference type="Pfam" id="PF13392"/>
    </source>
</evidence>
<evidence type="ECO:0000313" key="2">
    <source>
        <dbReference type="EMBL" id="WEV89163.1"/>
    </source>
</evidence>